<feature type="compositionally biased region" description="Low complexity" evidence="1">
    <location>
        <begin position="109"/>
        <end position="123"/>
    </location>
</feature>
<organism evidence="2">
    <name type="scientific">Gaeumannomyces tritici (strain R3-111a-1)</name>
    <name type="common">Wheat and barley take-all root rot fungus</name>
    <name type="synonym">Gaeumannomyces graminis var. tritici</name>
    <dbReference type="NCBI Taxonomy" id="644352"/>
    <lineage>
        <taxon>Eukaryota</taxon>
        <taxon>Fungi</taxon>
        <taxon>Dikarya</taxon>
        <taxon>Ascomycota</taxon>
        <taxon>Pezizomycotina</taxon>
        <taxon>Sordariomycetes</taxon>
        <taxon>Sordariomycetidae</taxon>
        <taxon>Magnaporthales</taxon>
        <taxon>Magnaporthaceae</taxon>
        <taxon>Gaeumannomyces</taxon>
    </lineage>
</organism>
<keyword evidence="4" id="KW-1185">Reference proteome</keyword>
<reference evidence="4" key="1">
    <citation type="submission" date="2010-07" db="EMBL/GenBank/DDBJ databases">
        <title>The genome sequence of Gaeumannomyces graminis var. tritici strain R3-111a-1.</title>
        <authorList>
            <consortium name="The Broad Institute Genome Sequencing Platform"/>
            <person name="Ma L.-J."/>
            <person name="Dead R."/>
            <person name="Young S."/>
            <person name="Zeng Q."/>
            <person name="Koehrsen M."/>
            <person name="Alvarado L."/>
            <person name="Berlin A."/>
            <person name="Chapman S.B."/>
            <person name="Chen Z."/>
            <person name="Freedman E."/>
            <person name="Gellesch M."/>
            <person name="Goldberg J."/>
            <person name="Griggs A."/>
            <person name="Gujja S."/>
            <person name="Heilman E.R."/>
            <person name="Heiman D."/>
            <person name="Hepburn T."/>
            <person name="Howarth C."/>
            <person name="Jen D."/>
            <person name="Larson L."/>
            <person name="Mehta T."/>
            <person name="Neiman D."/>
            <person name="Pearson M."/>
            <person name="Roberts A."/>
            <person name="Saif S."/>
            <person name="Shea T."/>
            <person name="Shenoy N."/>
            <person name="Sisk P."/>
            <person name="Stolte C."/>
            <person name="Sykes S."/>
            <person name="Walk T."/>
            <person name="White J."/>
            <person name="Yandava C."/>
            <person name="Haas B."/>
            <person name="Nusbaum C."/>
            <person name="Birren B."/>
        </authorList>
    </citation>
    <scope>NUCLEOTIDE SEQUENCE [LARGE SCALE GENOMIC DNA]</scope>
    <source>
        <strain evidence="4">R3-111a-1</strain>
    </source>
</reference>
<dbReference type="EMBL" id="GL385399">
    <property type="protein sequence ID" value="EJT72475.1"/>
    <property type="molecule type" value="Genomic_DNA"/>
</dbReference>
<dbReference type="GeneID" id="20349799"/>
<reference evidence="3" key="5">
    <citation type="submission" date="2018-04" db="UniProtKB">
        <authorList>
            <consortium name="EnsemblFungi"/>
        </authorList>
    </citation>
    <scope>IDENTIFICATION</scope>
    <source>
        <strain evidence="3">R3-111a-1</strain>
    </source>
</reference>
<dbReference type="RefSeq" id="XP_009225449.1">
    <property type="nucleotide sequence ID" value="XM_009227185.1"/>
</dbReference>
<reference evidence="2" key="2">
    <citation type="submission" date="2010-07" db="EMBL/GenBank/DDBJ databases">
        <authorList>
            <consortium name="The Broad Institute Genome Sequencing Platform"/>
            <consortium name="Broad Institute Genome Sequencing Center for Infectious Disease"/>
            <person name="Ma L.-J."/>
            <person name="Dead R."/>
            <person name="Young S."/>
            <person name="Zeng Q."/>
            <person name="Koehrsen M."/>
            <person name="Alvarado L."/>
            <person name="Berlin A."/>
            <person name="Chapman S.B."/>
            <person name="Chen Z."/>
            <person name="Freedman E."/>
            <person name="Gellesch M."/>
            <person name="Goldberg J."/>
            <person name="Griggs A."/>
            <person name="Gujja S."/>
            <person name="Heilman E.R."/>
            <person name="Heiman D."/>
            <person name="Hepburn T."/>
            <person name="Howarth C."/>
            <person name="Jen D."/>
            <person name="Larson L."/>
            <person name="Mehta T."/>
            <person name="Neiman D."/>
            <person name="Pearson M."/>
            <person name="Roberts A."/>
            <person name="Saif S."/>
            <person name="Shea T."/>
            <person name="Shenoy N."/>
            <person name="Sisk P."/>
            <person name="Stolte C."/>
            <person name="Sykes S."/>
            <person name="Walk T."/>
            <person name="White J."/>
            <person name="Yandava C."/>
            <person name="Haas B."/>
            <person name="Nusbaum C."/>
            <person name="Birren B."/>
        </authorList>
    </citation>
    <scope>NUCLEOTIDE SEQUENCE</scope>
    <source>
        <strain evidence="2">R3-111a-1</strain>
    </source>
</reference>
<dbReference type="HOGENOM" id="CLU_1740620_0_0_1"/>
<evidence type="ECO:0000313" key="3">
    <source>
        <dbReference type="EnsemblFungi" id="EJT72475"/>
    </source>
</evidence>
<name>J3P744_GAET3</name>
<proteinExistence type="predicted"/>
<gene>
    <name evidence="3" type="primary">20349799</name>
    <name evidence="2" type="ORF">GGTG_09341</name>
</gene>
<feature type="region of interest" description="Disordered" evidence="1">
    <location>
        <begin position="109"/>
        <end position="129"/>
    </location>
</feature>
<evidence type="ECO:0000313" key="4">
    <source>
        <dbReference type="Proteomes" id="UP000006039"/>
    </source>
</evidence>
<sequence>MDWEAVNTHVVLLGECGEGQGEPHTPRSDHARAAREARLARFGVRSGEHQGLWRLGYLFRRGEGTKWQAEVRVSVSRGIEAGEARRGDPDVPLLGVPRWATTNTRLLQRAGASRSARPRAPAGNTGLDRLHVRCQERRDISSPGPSCGCI</sequence>
<dbReference type="EnsemblFungi" id="EJT72475">
    <property type="protein sequence ID" value="EJT72475"/>
    <property type="gene ID" value="GGTG_09341"/>
</dbReference>
<reference evidence="3" key="4">
    <citation type="journal article" date="2015" name="G3 (Bethesda)">
        <title>Genome sequences of three phytopathogenic species of the Magnaporthaceae family of fungi.</title>
        <authorList>
            <person name="Okagaki L.H."/>
            <person name="Nunes C.C."/>
            <person name="Sailsbery J."/>
            <person name="Clay B."/>
            <person name="Brown D."/>
            <person name="John T."/>
            <person name="Oh Y."/>
            <person name="Young N."/>
            <person name="Fitzgerald M."/>
            <person name="Haas B.J."/>
            <person name="Zeng Q."/>
            <person name="Young S."/>
            <person name="Adiconis X."/>
            <person name="Fan L."/>
            <person name="Levin J.Z."/>
            <person name="Mitchell T.K."/>
            <person name="Okubara P.A."/>
            <person name="Farman M.L."/>
            <person name="Kohn L.M."/>
            <person name="Birren B."/>
            <person name="Ma L.-J."/>
            <person name="Dean R.A."/>
        </authorList>
    </citation>
    <scope>NUCLEOTIDE SEQUENCE</scope>
    <source>
        <strain evidence="3">R3-111a-1</strain>
    </source>
</reference>
<reference evidence="2" key="3">
    <citation type="submission" date="2010-09" db="EMBL/GenBank/DDBJ databases">
        <title>Annotation of Gaeumannomyces graminis var. tritici R3-111a-1.</title>
        <authorList>
            <consortium name="The Broad Institute Genome Sequencing Platform"/>
            <person name="Ma L.-J."/>
            <person name="Dead R."/>
            <person name="Young S.K."/>
            <person name="Zeng Q."/>
            <person name="Gargeya S."/>
            <person name="Fitzgerald M."/>
            <person name="Haas B."/>
            <person name="Abouelleil A."/>
            <person name="Alvarado L."/>
            <person name="Arachchi H.M."/>
            <person name="Berlin A."/>
            <person name="Brown A."/>
            <person name="Chapman S.B."/>
            <person name="Chen Z."/>
            <person name="Dunbar C."/>
            <person name="Freedman E."/>
            <person name="Gearin G."/>
            <person name="Gellesch M."/>
            <person name="Goldberg J."/>
            <person name="Griggs A."/>
            <person name="Gujja S."/>
            <person name="Heiman D."/>
            <person name="Howarth C."/>
            <person name="Larson L."/>
            <person name="Lui A."/>
            <person name="MacDonald P.J.P."/>
            <person name="Mehta T."/>
            <person name="Montmayeur A."/>
            <person name="Murphy C."/>
            <person name="Neiman D."/>
            <person name="Pearson M."/>
            <person name="Priest M."/>
            <person name="Roberts A."/>
            <person name="Saif S."/>
            <person name="Shea T."/>
            <person name="Shenoy N."/>
            <person name="Sisk P."/>
            <person name="Stolte C."/>
            <person name="Sykes S."/>
            <person name="Yandava C."/>
            <person name="Wortman J."/>
            <person name="Nusbaum C."/>
            <person name="Birren B."/>
        </authorList>
    </citation>
    <scope>NUCLEOTIDE SEQUENCE</scope>
    <source>
        <strain evidence="2">R3-111a-1</strain>
    </source>
</reference>
<evidence type="ECO:0000313" key="2">
    <source>
        <dbReference type="EMBL" id="EJT72475.1"/>
    </source>
</evidence>
<dbReference type="Proteomes" id="UP000006039">
    <property type="component" value="Unassembled WGS sequence"/>
</dbReference>
<accession>J3P744</accession>
<dbReference type="VEuPathDB" id="FungiDB:GGTG_09341"/>
<protein>
    <submittedName>
        <fullName evidence="2 3">Uncharacterized protein</fullName>
    </submittedName>
</protein>
<dbReference type="AlphaFoldDB" id="J3P744"/>
<evidence type="ECO:0000256" key="1">
    <source>
        <dbReference type="SAM" id="MobiDB-lite"/>
    </source>
</evidence>